<dbReference type="EMBL" id="FPBA01000023">
    <property type="protein sequence ID" value="SFT99873.1"/>
    <property type="molecule type" value="Genomic_DNA"/>
</dbReference>
<evidence type="ECO:0000313" key="3">
    <source>
        <dbReference type="Proteomes" id="UP000199546"/>
    </source>
</evidence>
<accession>A0A1I7CKD6</accession>
<organism evidence="2 3">
    <name type="scientific">Geodermatophilus amargosae</name>
    <dbReference type="NCBI Taxonomy" id="1296565"/>
    <lineage>
        <taxon>Bacteria</taxon>
        <taxon>Bacillati</taxon>
        <taxon>Actinomycetota</taxon>
        <taxon>Actinomycetes</taxon>
        <taxon>Geodermatophilales</taxon>
        <taxon>Geodermatophilaceae</taxon>
        <taxon>Geodermatophilus</taxon>
    </lineage>
</organism>
<evidence type="ECO:0000313" key="2">
    <source>
        <dbReference type="EMBL" id="SFT99873.1"/>
    </source>
</evidence>
<dbReference type="Proteomes" id="UP000199546">
    <property type="component" value="Unassembled WGS sequence"/>
</dbReference>
<dbReference type="RefSeq" id="WP_093583154.1">
    <property type="nucleotide sequence ID" value="NZ_FPBA01000023.1"/>
</dbReference>
<keyword evidence="3" id="KW-1185">Reference proteome</keyword>
<sequence>MRSATSFVVLAAAAATFPLFLGSPASAGSPGADVHRAQLQAVPHDRAADSGSDVTGTARLVYQGDGRLNVRVTVRGASPDLPHLMHIHGTEQARAECPTLVHAPGGVDDRLIETVDGLDRYGPIQVTFATRGDTSPASGLALDRAPVADRNGTVQYSRTVTIPVPIGARLDDMHVVVHGEDLDDDGVYDPGPITALGAPLEAELPVACGEIDPVGHSHAGGAGHSHG</sequence>
<keyword evidence="1" id="KW-0732">Signal</keyword>
<name>A0A1I7CKD6_9ACTN</name>
<proteinExistence type="predicted"/>
<dbReference type="OrthoDB" id="2991218at2"/>
<gene>
    <name evidence="2" type="ORF">SAMN05660657_04574</name>
</gene>
<dbReference type="STRING" id="1296565.SAMN05660657_04574"/>
<evidence type="ECO:0008006" key="4">
    <source>
        <dbReference type="Google" id="ProtNLM"/>
    </source>
</evidence>
<evidence type="ECO:0000256" key="1">
    <source>
        <dbReference type="SAM" id="SignalP"/>
    </source>
</evidence>
<protein>
    <recommendedName>
        <fullName evidence="4">CHRD domain-containing protein</fullName>
    </recommendedName>
</protein>
<reference evidence="3" key="1">
    <citation type="submission" date="2016-10" db="EMBL/GenBank/DDBJ databases">
        <authorList>
            <person name="Varghese N."/>
            <person name="Submissions S."/>
        </authorList>
    </citation>
    <scope>NUCLEOTIDE SEQUENCE [LARGE SCALE GENOMIC DNA]</scope>
    <source>
        <strain evidence="3">DSM 46136</strain>
    </source>
</reference>
<feature type="chain" id="PRO_5011442479" description="CHRD domain-containing protein" evidence="1">
    <location>
        <begin position="28"/>
        <end position="227"/>
    </location>
</feature>
<feature type="signal peptide" evidence="1">
    <location>
        <begin position="1"/>
        <end position="27"/>
    </location>
</feature>
<dbReference type="AlphaFoldDB" id="A0A1I7CKD6"/>